<evidence type="ECO:0000313" key="2">
    <source>
        <dbReference type="Proteomes" id="UP000190166"/>
    </source>
</evidence>
<dbReference type="STRING" id="393003.SAMN05660461_2215"/>
<evidence type="ECO:0000313" key="1">
    <source>
        <dbReference type="EMBL" id="SKD01562.1"/>
    </source>
</evidence>
<gene>
    <name evidence="1" type="ORF">SAMN05660461_2215</name>
</gene>
<reference evidence="1 2" key="1">
    <citation type="submission" date="2017-02" db="EMBL/GenBank/DDBJ databases">
        <authorList>
            <person name="Peterson S.W."/>
        </authorList>
    </citation>
    <scope>NUCLEOTIDE SEQUENCE [LARGE SCALE GENOMIC DNA]</scope>
    <source>
        <strain evidence="1 2">DSM 18108</strain>
    </source>
</reference>
<proteinExistence type="predicted"/>
<dbReference type="EMBL" id="FUZZ01000001">
    <property type="protein sequence ID" value="SKD01562.1"/>
    <property type="molecule type" value="Genomic_DNA"/>
</dbReference>
<organism evidence="1 2">
    <name type="scientific">Chitinophaga ginsengisegetis</name>
    <dbReference type="NCBI Taxonomy" id="393003"/>
    <lineage>
        <taxon>Bacteria</taxon>
        <taxon>Pseudomonadati</taxon>
        <taxon>Bacteroidota</taxon>
        <taxon>Chitinophagia</taxon>
        <taxon>Chitinophagales</taxon>
        <taxon>Chitinophagaceae</taxon>
        <taxon>Chitinophaga</taxon>
    </lineage>
</organism>
<sequence length="52" mass="5991">MKPEKHISTPDPKFVAILKKMIADKKIIHEHIRSGKSLSELEAKGFKFVKFL</sequence>
<accession>A0A1T5NMA6</accession>
<name>A0A1T5NMA6_9BACT</name>
<keyword evidence="2" id="KW-1185">Reference proteome</keyword>
<dbReference type="Proteomes" id="UP000190166">
    <property type="component" value="Unassembled WGS sequence"/>
</dbReference>
<dbReference type="RefSeq" id="WP_159454271.1">
    <property type="nucleotide sequence ID" value="NZ_FUZZ01000001.1"/>
</dbReference>
<protein>
    <submittedName>
        <fullName evidence="1">Uncharacterized protein</fullName>
    </submittedName>
</protein>
<dbReference type="AlphaFoldDB" id="A0A1T5NMA6"/>